<evidence type="ECO:0000256" key="3">
    <source>
        <dbReference type="ARBA" id="ARBA00022679"/>
    </source>
</evidence>
<dbReference type="PANTHER" id="PTHR43900">
    <property type="entry name" value="GLUTATHIONE S-TRANSFERASE RHO"/>
    <property type="match status" value="1"/>
</dbReference>
<organism evidence="7 8">
    <name type="scientific">Ceratodon purpureus</name>
    <name type="common">Fire moss</name>
    <name type="synonym">Dicranum purpureum</name>
    <dbReference type="NCBI Taxonomy" id="3225"/>
    <lineage>
        <taxon>Eukaryota</taxon>
        <taxon>Viridiplantae</taxon>
        <taxon>Streptophyta</taxon>
        <taxon>Embryophyta</taxon>
        <taxon>Bryophyta</taxon>
        <taxon>Bryophytina</taxon>
        <taxon>Bryopsida</taxon>
        <taxon>Dicranidae</taxon>
        <taxon>Pseudoditrichales</taxon>
        <taxon>Ditrichaceae</taxon>
        <taxon>Ceratodon</taxon>
    </lineage>
</organism>
<sequence length="231" mass="26465">MVIKAYGTYYSPNANRAFLVLHEKDVEFELVKISILEGEHKTPEYLALQPFGLVPLLQDGDLKIFESRAIIRYIADKFKDQGTPNLYGSTLAERSQVDQWLELENGTFSPIALTLIKEHLYKPLLYKQAADPKVVEEFTEKFAKILDIYEAHLSKHKYLAGDFVSIADLAHLPFGYIYFNVAEKPELLSSRKRVAAWWKEISSRPAWKKVVSIAAPDWESWTKGAKSFYSS</sequence>
<dbReference type="PANTHER" id="PTHR43900:SF93">
    <property type="entry name" value="PHI CLASS GLUTATHIONE S-TRANSFERASE"/>
    <property type="match status" value="1"/>
</dbReference>
<proteinExistence type="inferred from homology"/>
<evidence type="ECO:0000313" key="7">
    <source>
        <dbReference type="EMBL" id="KAG0583555.1"/>
    </source>
</evidence>
<dbReference type="PROSITE" id="PS50404">
    <property type="entry name" value="GST_NTER"/>
    <property type="match status" value="1"/>
</dbReference>
<dbReference type="InterPro" id="IPR036282">
    <property type="entry name" value="Glutathione-S-Trfase_C_sf"/>
</dbReference>
<keyword evidence="8" id="KW-1185">Reference proteome</keyword>
<evidence type="ECO:0000256" key="2">
    <source>
        <dbReference type="ARBA" id="ARBA00012452"/>
    </source>
</evidence>
<dbReference type="SFLD" id="SFLDS00019">
    <property type="entry name" value="Glutathione_Transferase_(cytos"/>
    <property type="match status" value="1"/>
</dbReference>
<name>A0A8T0IKK2_CERPU</name>
<dbReference type="InterPro" id="IPR040079">
    <property type="entry name" value="Glutathione_S-Trfase"/>
</dbReference>
<comment type="caution">
    <text evidence="7">The sequence shown here is derived from an EMBL/GenBank/DDBJ whole genome shotgun (WGS) entry which is preliminary data.</text>
</comment>
<evidence type="ECO:0000313" key="8">
    <source>
        <dbReference type="Proteomes" id="UP000822688"/>
    </source>
</evidence>
<dbReference type="GO" id="GO:0009636">
    <property type="term" value="P:response to toxic substance"/>
    <property type="evidence" value="ECO:0007669"/>
    <property type="project" value="UniProtKB-ARBA"/>
</dbReference>
<dbReference type="Gene3D" id="3.40.30.10">
    <property type="entry name" value="Glutaredoxin"/>
    <property type="match status" value="1"/>
</dbReference>
<dbReference type="InterPro" id="IPR004045">
    <property type="entry name" value="Glutathione_S-Trfase_N"/>
</dbReference>
<dbReference type="SUPFAM" id="SSF52833">
    <property type="entry name" value="Thioredoxin-like"/>
    <property type="match status" value="1"/>
</dbReference>
<dbReference type="PROSITE" id="PS50405">
    <property type="entry name" value="GST_CTER"/>
    <property type="match status" value="1"/>
</dbReference>
<dbReference type="Gene3D" id="1.20.1050.10">
    <property type="match status" value="1"/>
</dbReference>
<dbReference type="CDD" id="cd03053">
    <property type="entry name" value="GST_N_Phi"/>
    <property type="match status" value="1"/>
</dbReference>
<dbReference type="FunFam" id="1.20.1050.10:FF:000004">
    <property type="entry name" value="Glutathione S-transferase F2"/>
    <property type="match status" value="1"/>
</dbReference>
<feature type="domain" description="GST N-terminal" evidence="5">
    <location>
        <begin position="1"/>
        <end position="82"/>
    </location>
</feature>
<protein>
    <recommendedName>
        <fullName evidence="2">glutathione transferase</fullName>
        <ecNumber evidence="2">2.5.1.18</ecNumber>
    </recommendedName>
</protein>
<gene>
    <name evidence="7" type="ORF">KC19_3G146400</name>
</gene>
<dbReference type="GO" id="GO:0043295">
    <property type="term" value="F:glutathione binding"/>
    <property type="evidence" value="ECO:0007669"/>
    <property type="project" value="TreeGrafter"/>
</dbReference>
<dbReference type="Pfam" id="PF02798">
    <property type="entry name" value="GST_N"/>
    <property type="match status" value="1"/>
</dbReference>
<dbReference type="SFLD" id="SFLDG00358">
    <property type="entry name" value="Main_(cytGST)"/>
    <property type="match status" value="1"/>
</dbReference>
<comment type="catalytic activity">
    <reaction evidence="4">
        <text>RX + glutathione = an S-substituted glutathione + a halide anion + H(+)</text>
        <dbReference type="Rhea" id="RHEA:16437"/>
        <dbReference type="ChEBI" id="CHEBI:15378"/>
        <dbReference type="ChEBI" id="CHEBI:16042"/>
        <dbReference type="ChEBI" id="CHEBI:17792"/>
        <dbReference type="ChEBI" id="CHEBI:57925"/>
        <dbReference type="ChEBI" id="CHEBI:90779"/>
        <dbReference type="EC" id="2.5.1.18"/>
    </reaction>
</comment>
<dbReference type="InterPro" id="IPR004046">
    <property type="entry name" value="GST_C"/>
</dbReference>
<accession>A0A8T0IKK2</accession>
<reference evidence="7" key="1">
    <citation type="submission" date="2020-06" db="EMBL/GenBank/DDBJ databases">
        <title>WGS assembly of Ceratodon purpureus strain R40.</title>
        <authorList>
            <person name="Carey S.B."/>
            <person name="Jenkins J."/>
            <person name="Shu S."/>
            <person name="Lovell J.T."/>
            <person name="Sreedasyam A."/>
            <person name="Maumus F."/>
            <person name="Tiley G.P."/>
            <person name="Fernandez-Pozo N."/>
            <person name="Barry K."/>
            <person name="Chen C."/>
            <person name="Wang M."/>
            <person name="Lipzen A."/>
            <person name="Daum C."/>
            <person name="Saski C.A."/>
            <person name="Payton A.C."/>
            <person name="Mcbreen J.C."/>
            <person name="Conrad R.E."/>
            <person name="Kollar L.M."/>
            <person name="Olsson S."/>
            <person name="Huttunen S."/>
            <person name="Landis J.B."/>
            <person name="Wickett N.J."/>
            <person name="Johnson M.G."/>
            <person name="Rensing S.A."/>
            <person name="Grimwood J."/>
            <person name="Schmutz J."/>
            <person name="Mcdaniel S.F."/>
        </authorList>
    </citation>
    <scope>NUCLEOTIDE SEQUENCE</scope>
    <source>
        <strain evidence="7">R40</strain>
    </source>
</reference>
<dbReference type="SFLD" id="SFLDG01154">
    <property type="entry name" value="Main.5:_Phi-like"/>
    <property type="match status" value="1"/>
</dbReference>
<dbReference type="GO" id="GO:0006749">
    <property type="term" value="P:glutathione metabolic process"/>
    <property type="evidence" value="ECO:0007669"/>
    <property type="project" value="TreeGrafter"/>
</dbReference>
<dbReference type="Pfam" id="PF00043">
    <property type="entry name" value="GST_C"/>
    <property type="match status" value="1"/>
</dbReference>
<evidence type="ECO:0000256" key="4">
    <source>
        <dbReference type="ARBA" id="ARBA00047960"/>
    </source>
</evidence>
<dbReference type="FunFam" id="3.40.30.10:FF:000016">
    <property type="entry name" value="Glutathione S-transferase F2"/>
    <property type="match status" value="1"/>
</dbReference>
<dbReference type="EC" id="2.5.1.18" evidence="2"/>
<dbReference type="SUPFAM" id="SSF47616">
    <property type="entry name" value="GST C-terminal domain-like"/>
    <property type="match status" value="1"/>
</dbReference>
<dbReference type="InterPro" id="IPR036249">
    <property type="entry name" value="Thioredoxin-like_sf"/>
</dbReference>
<dbReference type="GO" id="GO:0004364">
    <property type="term" value="F:glutathione transferase activity"/>
    <property type="evidence" value="ECO:0007669"/>
    <property type="project" value="UniProtKB-EC"/>
</dbReference>
<evidence type="ECO:0000256" key="1">
    <source>
        <dbReference type="ARBA" id="ARBA00010128"/>
    </source>
</evidence>
<evidence type="ECO:0000259" key="5">
    <source>
        <dbReference type="PROSITE" id="PS50404"/>
    </source>
</evidence>
<dbReference type="Proteomes" id="UP000822688">
    <property type="component" value="Chromosome 3"/>
</dbReference>
<dbReference type="GO" id="GO:0005737">
    <property type="term" value="C:cytoplasm"/>
    <property type="evidence" value="ECO:0007669"/>
    <property type="project" value="TreeGrafter"/>
</dbReference>
<keyword evidence="3" id="KW-0808">Transferase</keyword>
<dbReference type="InterPro" id="IPR010987">
    <property type="entry name" value="Glutathione-S-Trfase_C-like"/>
</dbReference>
<comment type="similarity">
    <text evidence="1">Belongs to the GST superfamily. Phi family.</text>
</comment>
<evidence type="ECO:0000259" key="6">
    <source>
        <dbReference type="PROSITE" id="PS50405"/>
    </source>
</evidence>
<dbReference type="AlphaFoldDB" id="A0A8T0IKK2"/>
<dbReference type="EMBL" id="CM026423">
    <property type="protein sequence ID" value="KAG0583555.1"/>
    <property type="molecule type" value="Genomic_DNA"/>
</dbReference>
<feature type="domain" description="GST C-terminal" evidence="6">
    <location>
        <begin position="90"/>
        <end position="220"/>
    </location>
</feature>